<organism evidence="18 19">
    <name type="scientific">Opitutus terrae (strain DSM 11246 / JCM 15787 / PB90-1)</name>
    <dbReference type="NCBI Taxonomy" id="452637"/>
    <lineage>
        <taxon>Bacteria</taxon>
        <taxon>Pseudomonadati</taxon>
        <taxon>Verrucomicrobiota</taxon>
        <taxon>Opitutia</taxon>
        <taxon>Opitutales</taxon>
        <taxon>Opitutaceae</taxon>
        <taxon>Opitutus</taxon>
    </lineage>
</organism>
<dbReference type="SUPFAM" id="SSF54826">
    <property type="entry name" value="Enolase N-terminal domain-like"/>
    <property type="match status" value="1"/>
</dbReference>
<evidence type="ECO:0000313" key="19">
    <source>
        <dbReference type="Proteomes" id="UP000007013"/>
    </source>
</evidence>
<dbReference type="GO" id="GO:0000287">
    <property type="term" value="F:magnesium ion binding"/>
    <property type="evidence" value="ECO:0007669"/>
    <property type="project" value="UniProtKB-UniRule"/>
</dbReference>
<keyword evidence="10 12" id="KW-0456">Lyase</keyword>
<comment type="function">
    <text evidence="11 12">Catalyzes the reversible conversion of 2-phosphoglycerate (2-PG) into phosphoenolpyruvate (PEP). It is essential for the degradation of carbohydrates via glycolysis.</text>
</comment>
<dbReference type="SMART" id="SM01192">
    <property type="entry name" value="Enolase_C"/>
    <property type="match status" value="1"/>
</dbReference>
<dbReference type="GO" id="GO:0006096">
    <property type="term" value="P:glycolytic process"/>
    <property type="evidence" value="ECO:0007669"/>
    <property type="project" value="UniProtKB-UniRule"/>
</dbReference>
<keyword evidence="9 12" id="KW-0324">Glycolysis</keyword>
<keyword evidence="6 12" id="KW-0964">Secreted</keyword>
<keyword evidence="19" id="KW-1185">Reference proteome</keyword>
<feature type="binding site" evidence="12">
    <location>
        <position position="370"/>
    </location>
    <ligand>
        <name>(2R)-2-phosphoglycerate</name>
        <dbReference type="ChEBI" id="CHEBI:58289"/>
    </ligand>
</feature>
<dbReference type="Gene3D" id="3.20.20.120">
    <property type="entry name" value="Enolase-like C-terminal domain"/>
    <property type="match status" value="1"/>
</dbReference>
<feature type="binding site" evidence="14">
    <location>
        <position position="165"/>
    </location>
    <ligand>
        <name>substrate</name>
    </ligand>
</feature>
<feature type="binding site" evidence="14">
    <location>
        <position position="392"/>
    </location>
    <ligand>
        <name>substrate</name>
    </ligand>
</feature>
<dbReference type="EC" id="4.2.1.11" evidence="3 12"/>
<evidence type="ECO:0000256" key="4">
    <source>
        <dbReference type="ARBA" id="ARBA00017068"/>
    </source>
</evidence>
<evidence type="ECO:0000256" key="12">
    <source>
        <dbReference type="HAMAP-Rule" id="MF_00318"/>
    </source>
</evidence>
<dbReference type="GO" id="GO:0004634">
    <property type="term" value="F:phosphopyruvate hydratase activity"/>
    <property type="evidence" value="ECO:0007669"/>
    <property type="project" value="UniProtKB-UniRule"/>
</dbReference>
<comment type="pathway">
    <text evidence="1 12">Carbohydrate degradation; glycolysis; pyruvate from D-glyceraldehyde 3-phosphate: step 4/5.</text>
</comment>
<evidence type="ECO:0000256" key="7">
    <source>
        <dbReference type="ARBA" id="ARBA00022723"/>
    </source>
</evidence>
<evidence type="ECO:0000259" key="16">
    <source>
        <dbReference type="SMART" id="SM01192"/>
    </source>
</evidence>
<evidence type="ECO:0000256" key="5">
    <source>
        <dbReference type="ARBA" id="ARBA00022490"/>
    </source>
</evidence>
<feature type="binding site" evidence="12 15">
    <location>
        <position position="316"/>
    </location>
    <ligand>
        <name>Mg(2+)</name>
        <dbReference type="ChEBI" id="CHEBI:18420"/>
    </ligand>
</feature>
<dbReference type="CDD" id="cd03313">
    <property type="entry name" value="enolase"/>
    <property type="match status" value="1"/>
</dbReference>
<feature type="binding site" evidence="12 15">
    <location>
        <position position="289"/>
    </location>
    <ligand>
        <name>Mg(2+)</name>
        <dbReference type="ChEBI" id="CHEBI:18420"/>
    </ligand>
</feature>
<dbReference type="InterPro" id="IPR020809">
    <property type="entry name" value="Enolase_CS"/>
</dbReference>
<reference evidence="18 19" key="1">
    <citation type="journal article" date="2011" name="J. Bacteriol.">
        <title>Genome sequence of the verrucomicrobium Opitutus terrae PB90-1, an abundant inhabitant of rice paddy soil ecosystems.</title>
        <authorList>
            <person name="van Passel M.W."/>
            <person name="Kant R."/>
            <person name="Palva A."/>
            <person name="Copeland A."/>
            <person name="Lucas S."/>
            <person name="Lapidus A."/>
            <person name="Glavina del Rio T."/>
            <person name="Pitluck S."/>
            <person name="Goltsman E."/>
            <person name="Clum A."/>
            <person name="Sun H."/>
            <person name="Schmutz J."/>
            <person name="Larimer F.W."/>
            <person name="Land M.L."/>
            <person name="Hauser L."/>
            <person name="Kyrpides N."/>
            <person name="Mikhailova N."/>
            <person name="Richardson P.P."/>
            <person name="Janssen P.H."/>
            <person name="de Vos W.M."/>
            <person name="Smidt H."/>
        </authorList>
    </citation>
    <scope>NUCLEOTIDE SEQUENCE [LARGE SCALE GENOMIC DNA]</scope>
    <source>
        <strain evidence="19">DSM 11246 / JCM 15787 / PB90-1</strain>
    </source>
</reference>
<dbReference type="Proteomes" id="UP000007013">
    <property type="component" value="Chromosome"/>
</dbReference>
<feature type="binding site" evidence="12">
    <location>
        <position position="341"/>
    </location>
    <ligand>
        <name>(2R)-2-phosphoglycerate</name>
        <dbReference type="ChEBI" id="CHEBI:58289"/>
    </ligand>
</feature>
<evidence type="ECO:0000313" key="18">
    <source>
        <dbReference type="EMBL" id="ACB75987.1"/>
    </source>
</evidence>
<evidence type="ECO:0000256" key="9">
    <source>
        <dbReference type="ARBA" id="ARBA00023152"/>
    </source>
</evidence>
<gene>
    <name evidence="12" type="primary">eno</name>
    <name evidence="18" type="ordered locus">Oter_2706</name>
</gene>
<feature type="active site" description="Proton acceptor" evidence="12 13">
    <location>
        <position position="341"/>
    </location>
</feature>
<evidence type="ECO:0000256" key="6">
    <source>
        <dbReference type="ARBA" id="ARBA00022525"/>
    </source>
</evidence>
<dbReference type="SUPFAM" id="SSF51604">
    <property type="entry name" value="Enolase C-terminal domain-like"/>
    <property type="match status" value="1"/>
</dbReference>
<sequence length="428" mass="45224">MSTTITAITAREIIDSRGNPTVEVDVKLACGALGRAAVPSGASTGEHEAIELRDGDKARYGGKGTLKAVANVKSKIAPVLTGFDALDQIGVDKAMLKLDGTSTKSKLGANAILGVSMATAKAAAIAVGQPLYKYLGGPNAKVLPVPMMNIMNGGAHSDAPIDFQEFMIMPTGAKTFSEALRMGSEVFHALKKALKDKGLATAVGDEGGFAPKLESTEAALDIIAVAVKNAGYKLGKDINLALDVAASEFYVPAKKHYVFKKSSGQIMSGDDMVEFYKKLTSQYPIISIEDGCAEGDWATWKKLTDAIGDKVQLVGDDLFVTNTEFLKKGIETGTANSILVKVNQIGSLTETFDAVEMAKEARYTAVISHRSGETEDVTISDIAVATNAGQIKTGSLCRTDRIAKYNQLLRIEEELGASAIYGGKMRGL</sequence>
<dbReference type="RefSeq" id="WP_012375522.1">
    <property type="nucleotide sequence ID" value="NC_010571.1"/>
</dbReference>
<dbReference type="PANTHER" id="PTHR11902">
    <property type="entry name" value="ENOLASE"/>
    <property type="match status" value="1"/>
</dbReference>
<feature type="binding site" evidence="14">
    <location>
        <position position="289"/>
    </location>
    <ligand>
        <name>substrate</name>
    </ligand>
</feature>
<evidence type="ECO:0000256" key="13">
    <source>
        <dbReference type="PIRSR" id="PIRSR001400-1"/>
    </source>
</evidence>
<dbReference type="NCBIfam" id="TIGR01060">
    <property type="entry name" value="eno"/>
    <property type="match status" value="1"/>
</dbReference>
<dbReference type="SFLD" id="SFLDG00178">
    <property type="entry name" value="enolase"/>
    <property type="match status" value="1"/>
</dbReference>
<comment type="similarity">
    <text evidence="2 12">Belongs to the enolase family.</text>
</comment>
<dbReference type="UniPathway" id="UPA00109">
    <property type="reaction ID" value="UER00187"/>
</dbReference>
<dbReference type="GO" id="GO:0000015">
    <property type="term" value="C:phosphopyruvate hydratase complex"/>
    <property type="evidence" value="ECO:0007669"/>
    <property type="project" value="InterPro"/>
</dbReference>
<dbReference type="SFLD" id="SFLDF00002">
    <property type="entry name" value="enolase"/>
    <property type="match status" value="1"/>
</dbReference>
<dbReference type="Gene3D" id="3.30.390.10">
    <property type="entry name" value="Enolase-like, N-terminal domain"/>
    <property type="match status" value="1"/>
</dbReference>
<dbReference type="FunFam" id="3.30.390.10:FF:000001">
    <property type="entry name" value="Enolase"/>
    <property type="match status" value="1"/>
</dbReference>
<dbReference type="PANTHER" id="PTHR11902:SF1">
    <property type="entry name" value="ENOLASE"/>
    <property type="match status" value="1"/>
</dbReference>
<dbReference type="HAMAP" id="MF_00318">
    <property type="entry name" value="Enolase"/>
    <property type="match status" value="1"/>
</dbReference>
<evidence type="ECO:0000256" key="3">
    <source>
        <dbReference type="ARBA" id="ARBA00012058"/>
    </source>
</evidence>
<evidence type="ECO:0000256" key="10">
    <source>
        <dbReference type="ARBA" id="ARBA00023239"/>
    </source>
</evidence>
<dbReference type="SFLD" id="SFLDS00001">
    <property type="entry name" value="Enolase"/>
    <property type="match status" value="1"/>
</dbReference>
<evidence type="ECO:0000256" key="14">
    <source>
        <dbReference type="PIRSR" id="PIRSR001400-2"/>
    </source>
</evidence>
<evidence type="ECO:0000256" key="2">
    <source>
        <dbReference type="ARBA" id="ARBA00009604"/>
    </source>
</evidence>
<dbReference type="PRINTS" id="PR00148">
    <property type="entry name" value="ENOLASE"/>
</dbReference>
<keyword evidence="18" id="KW-0670">Pyruvate</keyword>
<dbReference type="InterPro" id="IPR029017">
    <property type="entry name" value="Enolase-like_N"/>
</dbReference>
<dbReference type="PIRSF" id="PIRSF001400">
    <property type="entry name" value="Enolase"/>
    <property type="match status" value="1"/>
</dbReference>
<feature type="binding site" evidence="12">
    <location>
        <position position="164"/>
    </location>
    <ligand>
        <name>(2R)-2-phosphoglycerate</name>
        <dbReference type="ChEBI" id="CHEBI:58289"/>
    </ligand>
</feature>
<dbReference type="KEGG" id="ote:Oter_2706"/>
<dbReference type="STRING" id="452637.Oter_2706"/>
<dbReference type="InterPro" id="IPR000941">
    <property type="entry name" value="Enolase"/>
</dbReference>
<dbReference type="eggNOG" id="COG0148">
    <property type="taxonomic scope" value="Bacteria"/>
</dbReference>
<dbReference type="GO" id="GO:0009986">
    <property type="term" value="C:cell surface"/>
    <property type="evidence" value="ECO:0007669"/>
    <property type="project" value="UniProtKB-SubCell"/>
</dbReference>
<dbReference type="AlphaFoldDB" id="B1ZV17"/>
<feature type="binding site" evidence="14">
    <location>
        <begin position="368"/>
        <end position="371"/>
    </location>
    <ligand>
        <name>substrate</name>
    </ligand>
</feature>
<feature type="active site" description="Proton donor" evidence="12 13">
    <location>
        <position position="206"/>
    </location>
</feature>
<evidence type="ECO:0000256" key="8">
    <source>
        <dbReference type="ARBA" id="ARBA00022842"/>
    </source>
</evidence>
<feature type="binding site" evidence="14">
    <location>
        <position position="156"/>
    </location>
    <ligand>
        <name>substrate</name>
    </ligand>
</feature>
<keyword evidence="7 12" id="KW-0479">Metal-binding</keyword>
<dbReference type="FunFam" id="3.20.20.120:FF:000001">
    <property type="entry name" value="Enolase"/>
    <property type="match status" value="1"/>
</dbReference>
<dbReference type="InterPro" id="IPR020811">
    <property type="entry name" value="Enolase_N"/>
</dbReference>
<keyword evidence="5 12" id="KW-0963">Cytoplasm</keyword>
<comment type="subcellular location">
    <subcellularLocation>
        <location evidence="12">Cytoplasm</location>
    </subcellularLocation>
    <subcellularLocation>
        <location evidence="12">Secreted</location>
    </subcellularLocation>
    <subcellularLocation>
        <location evidence="12">Cell surface</location>
    </subcellularLocation>
    <text evidence="12">Fractions of enolase are present in both the cytoplasm and on the cell surface.</text>
</comment>
<dbReference type="OrthoDB" id="9804716at2"/>
<evidence type="ECO:0000256" key="11">
    <source>
        <dbReference type="ARBA" id="ARBA00045763"/>
    </source>
</evidence>
<comment type="cofactor">
    <cofactor evidence="15">
        <name>Mg(2+)</name>
        <dbReference type="ChEBI" id="CHEBI:18420"/>
    </cofactor>
    <text evidence="15">Mg(2+) is required for catalysis and for stabilizing the dimer.</text>
</comment>
<comment type="catalytic activity">
    <reaction evidence="12">
        <text>(2R)-2-phosphoglycerate = phosphoenolpyruvate + H2O</text>
        <dbReference type="Rhea" id="RHEA:10164"/>
        <dbReference type="ChEBI" id="CHEBI:15377"/>
        <dbReference type="ChEBI" id="CHEBI:58289"/>
        <dbReference type="ChEBI" id="CHEBI:58702"/>
        <dbReference type="EC" id="4.2.1.11"/>
    </reaction>
</comment>
<dbReference type="HOGENOM" id="CLU_031223_2_1_0"/>
<feature type="binding site" evidence="12">
    <location>
        <position position="392"/>
    </location>
    <ligand>
        <name>(2R)-2-phosphoglycerate</name>
        <dbReference type="ChEBI" id="CHEBI:58289"/>
    </ligand>
</feature>
<dbReference type="PROSITE" id="PS00164">
    <property type="entry name" value="ENOLASE"/>
    <property type="match status" value="1"/>
</dbReference>
<dbReference type="InterPro" id="IPR036849">
    <property type="entry name" value="Enolase-like_C_sf"/>
</dbReference>
<evidence type="ECO:0000256" key="15">
    <source>
        <dbReference type="PIRSR" id="PIRSR001400-3"/>
    </source>
</evidence>
<proteinExistence type="inferred from homology"/>
<feature type="domain" description="Enolase C-terminal TIM barrel" evidence="16">
    <location>
        <begin position="140"/>
        <end position="428"/>
    </location>
</feature>
<dbReference type="GO" id="GO:0005576">
    <property type="term" value="C:extracellular region"/>
    <property type="evidence" value="ECO:0007669"/>
    <property type="project" value="UniProtKB-SubCell"/>
</dbReference>
<evidence type="ECO:0000256" key="1">
    <source>
        <dbReference type="ARBA" id="ARBA00005031"/>
    </source>
</evidence>
<keyword evidence="8 12" id="KW-0460">Magnesium</keyword>
<feature type="binding site" evidence="14">
    <location>
        <position position="316"/>
    </location>
    <ligand>
        <name>substrate</name>
    </ligand>
</feature>
<dbReference type="EMBL" id="CP001032">
    <property type="protein sequence ID" value="ACB75987.1"/>
    <property type="molecule type" value="Genomic_DNA"/>
</dbReference>
<protein>
    <recommendedName>
        <fullName evidence="4 12">Enolase</fullName>
        <ecNumber evidence="3 12">4.2.1.11</ecNumber>
    </recommendedName>
    <alternativeName>
        <fullName evidence="12">2-phospho-D-glycerate hydro-lyase</fullName>
    </alternativeName>
    <alternativeName>
        <fullName evidence="12">2-phosphoglycerate dehydratase</fullName>
    </alternativeName>
</protein>
<feature type="binding site" evidence="12 15">
    <location>
        <position position="243"/>
    </location>
    <ligand>
        <name>Mg(2+)</name>
        <dbReference type="ChEBI" id="CHEBI:18420"/>
    </ligand>
</feature>
<dbReference type="SMART" id="SM01193">
    <property type="entry name" value="Enolase_N"/>
    <property type="match status" value="1"/>
</dbReference>
<comment type="cofactor">
    <cofactor evidence="12">
        <name>Mg(2+)</name>
        <dbReference type="ChEBI" id="CHEBI:18420"/>
    </cofactor>
    <text evidence="12">Binds a second Mg(2+) ion via substrate during catalysis.</text>
</comment>
<name>B1ZV17_OPITP</name>
<feature type="domain" description="Enolase N-terminal" evidence="17">
    <location>
        <begin position="5"/>
        <end position="135"/>
    </location>
</feature>
<accession>B1ZV17</accession>
<dbReference type="Pfam" id="PF03952">
    <property type="entry name" value="Enolase_N"/>
    <property type="match status" value="1"/>
</dbReference>
<dbReference type="InterPro" id="IPR020810">
    <property type="entry name" value="Enolase_C"/>
</dbReference>
<evidence type="ECO:0000259" key="17">
    <source>
        <dbReference type="SMART" id="SM01193"/>
    </source>
</evidence>
<feature type="binding site" evidence="12">
    <location>
        <position position="371"/>
    </location>
    <ligand>
        <name>(2R)-2-phosphoglycerate</name>
        <dbReference type="ChEBI" id="CHEBI:58289"/>
    </ligand>
</feature>
<dbReference type="Pfam" id="PF00113">
    <property type="entry name" value="Enolase_C"/>
    <property type="match status" value="1"/>
</dbReference>